<evidence type="ECO:0000256" key="8">
    <source>
        <dbReference type="ARBA" id="ARBA00022737"/>
    </source>
</evidence>
<sequence length="352" mass="39014">MDRELTSFLLCAFVFFITATSQQDNVCSRPELFDNIEMDGIQRYFNPGEELVLSCKQGYTPLSGPRNIVCAARGQWTKTKLKCLPKLCPYPDVLSNGALEYEDTTYQSVINYTCHEGYIMTGASSAVCQANGTWSSPVPECTAVSCGPAPIPEYGMIIYDRRIRGSSTDYGVTGTYRCLPPYVVTGNPRTKCTASGTWTAMPTCRVVTCPPPKNIDNGFVSSDEDREYDFMEAVKYGCHGHYVLEGSMQVVCQENGEWSEKPSCKAPCSVDIARGRILYNEKKVWIEDFNPNRVLHRETVSVYCKDTVRSCGYAVPTQCIDGNITIPPCFKEPSAVNYTLKSGSLPSEIQAC</sequence>
<dbReference type="InParanoid" id="A0A6P7LLT1"/>
<comment type="caution">
    <text evidence="13">Lacks conserved residue(s) required for the propagation of feature annotation.</text>
</comment>
<dbReference type="PROSITE" id="PS50923">
    <property type="entry name" value="SUSHI"/>
    <property type="match status" value="4"/>
</dbReference>
<dbReference type="PANTHER" id="PTHR19325">
    <property type="entry name" value="COMPLEMENT COMPONENT-RELATED SUSHI DOMAIN-CONTAINING"/>
    <property type="match status" value="1"/>
</dbReference>
<dbReference type="InterPro" id="IPR035976">
    <property type="entry name" value="Sushi/SCR/CCP_sf"/>
</dbReference>
<dbReference type="AlphaFoldDB" id="A0A6P7LLT1"/>
<organism evidence="16 17">
    <name type="scientific">Betta splendens</name>
    <name type="common">Siamese fighting fish</name>
    <dbReference type="NCBI Taxonomy" id="158456"/>
    <lineage>
        <taxon>Eukaryota</taxon>
        <taxon>Metazoa</taxon>
        <taxon>Chordata</taxon>
        <taxon>Craniata</taxon>
        <taxon>Vertebrata</taxon>
        <taxon>Euteleostomi</taxon>
        <taxon>Actinopterygii</taxon>
        <taxon>Neopterygii</taxon>
        <taxon>Teleostei</taxon>
        <taxon>Neoteleostei</taxon>
        <taxon>Acanthomorphata</taxon>
        <taxon>Anabantaria</taxon>
        <taxon>Anabantiformes</taxon>
        <taxon>Anabantoidei</taxon>
        <taxon>Osphronemidae</taxon>
        <taxon>Betta</taxon>
    </lineage>
</organism>
<evidence type="ECO:0000256" key="12">
    <source>
        <dbReference type="ARBA" id="ARBA00033414"/>
    </source>
</evidence>
<dbReference type="RefSeq" id="XP_028994972.1">
    <property type="nucleotide sequence ID" value="XM_029139139.1"/>
</dbReference>
<dbReference type="CDD" id="cd00033">
    <property type="entry name" value="CCP"/>
    <property type="match status" value="4"/>
</dbReference>
<dbReference type="FunFam" id="2.10.70.10:FF:000014">
    <property type="entry name" value="Membrane cofactor protein"/>
    <property type="match status" value="1"/>
</dbReference>
<feature type="disulfide bond" evidence="13">
    <location>
        <begin position="27"/>
        <end position="70"/>
    </location>
</feature>
<dbReference type="Pfam" id="PF00084">
    <property type="entry name" value="Sushi"/>
    <property type="match status" value="4"/>
</dbReference>
<proteinExistence type="predicted"/>
<keyword evidence="4" id="KW-0964">Secreted</keyword>
<dbReference type="Proteomes" id="UP000515150">
    <property type="component" value="Chromosome 1"/>
</dbReference>
<evidence type="ECO:0000256" key="5">
    <source>
        <dbReference type="ARBA" id="ARBA00022659"/>
    </source>
</evidence>
<evidence type="ECO:0000313" key="17">
    <source>
        <dbReference type="RefSeq" id="XP_028994972.1"/>
    </source>
</evidence>
<evidence type="ECO:0000256" key="11">
    <source>
        <dbReference type="ARBA" id="ARBA00029855"/>
    </source>
</evidence>
<dbReference type="InterPro" id="IPR015104">
    <property type="entry name" value="Sushi_2"/>
</dbReference>
<evidence type="ECO:0000256" key="9">
    <source>
        <dbReference type="ARBA" id="ARBA00023157"/>
    </source>
</evidence>
<protein>
    <recommendedName>
        <fullName evidence="3">Beta-2-glycoprotein 1</fullName>
    </recommendedName>
    <alternativeName>
        <fullName evidence="11">Apolipoprotein H</fullName>
    </alternativeName>
    <alternativeName>
        <fullName evidence="12">Beta-2-glycoprotein I</fullName>
    </alternativeName>
</protein>
<dbReference type="InterPro" id="IPR050350">
    <property type="entry name" value="Compl-Cell_Adhes-Reg"/>
</dbReference>
<evidence type="ECO:0000256" key="7">
    <source>
        <dbReference type="ARBA" id="ARBA00022729"/>
    </source>
</evidence>
<dbReference type="PANTHER" id="PTHR19325:SF573">
    <property type="entry name" value="MEMBRANE COFACTOR PROTEIN"/>
    <property type="match status" value="1"/>
</dbReference>
<keyword evidence="9 13" id="KW-1015">Disulfide bond</keyword>
<feature type="domain" description="Sushi" evidence="15">
    <location>
        <begin position="86"/>
        <end position="143"/>
    </location>
</feature>
<dbReference type="OrthoDB" id="6103690at2759"/>
<reference evidence="17" key="1">
    <citation type="submission" date="2025-08" db="UniProtKB">
        <authorList>
            <consortium name="RefSeq"/>
        </authorList>
    </citation>
    <scope>IDENTIFICATION</scope>
</reference>
<keyword evidence="6" id="KW-0358">Heparin-binding</keyword>
<evidence type="ECO:0000256" key="6">
    <source>
        <dbReference type="ARBA" id="ARBA00022674"/>
    </source>
</evidence>
<feature type="domain" description="Sushi" evidence="15">
    <location>
        <begin position="25"/>
        <end position="85"/>
    </location>
</feature>
<evidence type="ECO:0000259" key="15">
    <source>
        <dbReference type="PROSITE" id="PS50923"/>
    </source>
</evidence>
<evidence type="ECO:0000313" key="16">
    <source>
        <dbReference type="Proteomes" id="UP000515150"/>
    </source>
</evidence>
<feature type="disulfide bond" evidence="13">
    <location>
        <begin position="114"/>
        <end position="141"/>
    </location>
</feature>
<gene>
    <name evidence="17" type="primary">LOC114848342</name>
</gene>
<feature type="domain" description="Sushi" evidence="15">
    <location>
        <begin position="144"/>
        <end position="206"/>
    </location>
</feature>
<evidence type="ECO:0000256" key="4">
    <source>
        <dbReference type="ARBA" id="ARBA00022525"/>
    </source>
</evidence>
<keyword evidence="10" id="KW-0325">Glycoprotein</keyword>
<dbReference type="GeneID" id="114848342"/>
<dbReference type="SUPFAM" id="SSF57535">
    <property type="entry name" value="Complement control module/SCR domain"/>
    <property type="match status" value="5"/>
</dbReference>
<evidence type="ECO:0000256" key="14">
    <source>
        <dbReference type="SAM" id="SignalP"/>
    </source>
</evidence>
<dbReference type="Gene3D" id="2.10.70.10">
    <property type="entry name" value="Complement Module, domain 1"/>
    <property type="match status" value="5"/>
</dbReference>
<evidence type="ECO:0000256" key="2">
    <source>
        <dbReference type="ARBA" id="ARBA00004613"/>
    </source>
</evidence>
<feature type="signal peptide" evidence="14">
    <location>
        <begin position="1"/>
        <end position="22"/>
    </location>
</feature>
<dbReference type="Pfam" id="PF09014">
    <property type="entry name" value="Sushi_2"/>
    <property type="match status" value="1"/>
</dbReference>
<evidence type="ECO:0000256" key="3">
    <source>
        <dbReference type="ARBA" id="ARBA00020104"/>
    </source>
</evidence>
<name>A0A6P7LLT1_BETSP</name>
<dbReference type="GO" id="GO:0005576">
    <property type="term" value="C:extracellular region"/>
    <property type="evidence" value="ECO:0007669"/>
    <property type="project" value="UniProtKB-SubCell"/>
</dbReference>
<feature type="disulfide bond" evidence="13">
    <location>
        <begin position="209"/>
        <end position="252"/>
    </location>
</feature>
<accession>A0A6P7LLT1</accession>
<dbReference type="SMART" id="SM00032">
    <property type="entry name" value="CCP"/>
    <property type="match status" value="4"/>
</dbReference>
<feature type="chain" id="PRO_5027953235" description="Beta-2-glycoprotein 1" evidence="14">
    <location>
        <begin position="23"/>
        <end position="352"/>
    </location>
</feature>
<evidence type="ECO:0000256" key="1">
    <source>
        <dbReference type="ARBA" id="ARBA00003651"/>
    </source>
</evidence>
<comment type="function">
    <text evidence="1">Binds to various kinds of negatively charged substances such as heparin, phospholipids, and dextran sulfate. May prevent activation of the intrinsic blood coagulation cascade by binding to phospholipids on the surface of damaged cells.</text>
</comment>
<keyword evidence="7 14" id="KW-0732">Signal</keyword>
<evidence type="ECO:0000256" key="10">
    <source>
        <dbReference type="ARBA" id="ARBA00023180"/>
    </source>
</evidence>
<keyword evidence="8" id="KW-0677">Repeat</keyword>
<keyword evidence="5 13" id="KW-0768">Sushi</keyword>
<feature type="domain" description="Sushi" evidence="15">
    <location>
        <begin position="207"/>
        <end position="266"/>
    </location>
</feature>
<keyword evidence="16" id="KW-1185">Reference proteome</keyword>
<dbReference type="InterPro" id="IPR000436">
    <property type="entry name" value="Sushi_SCR_CCP_dom"/>
</dbReference>
<dbReference type="GO" id="GO:0008201">
    <property type="term" value="F:heparin binding"/>
    <property type="evidence" value="ECO:0007669"/>
    <property type="project" value="UniProtKB-KW"/>
</dbReference>
<comment type="subcellular location">
    <subcellularLocation>
        <location evidence="2">Secreted</location>
    </subcellularLocation>
</comment>
<dbReference type="KEGG" id="bspl:114848342"/>
<evidence type="ECO:0000256" key="13">
    <source>
        <dbReference type="PROSITE-ProRule" id="PRU00302"/>
    </source>
</evidence>